<comment type="pathway">
    <text evidence="1">Protein modification; protein lipoylation via endogenous pathway; protein N(6)-(lipoyl)lysine from octanoyl-[acyl-carrier-protein]: step 1/2.</text>
</comment>
<dbReference type="EMBL" id="JALJOT010000009">
    <property type="protein sequence ID" value="KAK9907743.1"/>
    <property type="molecule type" value="Genomic_DNA"/>
</dbReference>
<evidence type="ECO:0000256" key="5">
    <source>
        <dbReference type="ARBA" id="ARBA00023315"/>
    </source>
</evidence>
<comment type="caution">
    <text evidence="7">The sequence shown here is derived from an EMBL/GenBank/DDBJ whole genome shotgun (WGS) entry which is preliminary data.</text>
</comment>
<dbReference type="Proteomes" id="UP001491310">
    <property type="component" value="Unassembled WGS sequence"/>
</dbReference>
<evidence type="ECO:0000313" key="7">
    <source>
        <dbReference type="EMBL" id="KAK9907743.1"/>
    </source>
</evidence>
<dbReference type="InterPro" id="IPR045864">
    <property type="entry name" value="aa-tRNA-synth_II/BPL/LPL"/>
</dbReference>
<evidence type="ECO:0000256" key="3">
    <source>
        <dbReference type="ARBA" id="ARBA00012334"/>
    </source>
</evidence>
<evidence type="ECO:0000256" key="2">
    <source>
        <dbReference type="ARBA" id="ARBA00007907"/>
    </source>
</evidence>
<dbReference type="EC" id="2.3.1.181" evidence="3"/>
<accession>A0ABR2YLX2</accession>
<keyword evidence="8" id="KW-1185">Reference proteome</keyword>
<name>A0ABR2YLX2_9CHLO</name>
<protein>
    <recommendedName>
        <fullName evidence="3">lipoyl(octanoyl) transferase</fullName>
        <ecNumber evidence="3">2.3.1.181</ecNumber>
    </recommendedName>
</protein>
<keyword evidence="5" id="KW-0012">Acyltransferase</keyword>
<comment type="similarity">
    <text evidence="2">Belongs to the LipB family.</text>
</comment>
<evidence type="ECO:0000313" key="8">
    <source>
        <dbReference type="Proteomes" id="UP001491310"/>
    </source>
</evidence>
<organism evidence="7 8">
    <name type="scientific">Coccomyxa subellipsoidea</name>
    <dbReference type="NCBI Taxonomy" id="248742"/>
    <lineage>
        <taxon>Eukaryota</taxon>
        <taxon>Viridiplantae</taxon>
        <taxon>Chlorophyta</taxon>
        <taxon>core chlorophytes</taxon>
        <taxon>Trebouxiophyceae</taxon>
        <taxon>Trebouxiophyceae incertae sedis</taxon>
        <taxon>Coccomyxaceae</taxon>
        <taxon>Coccomyxa</taxon>
    </lineage>
</organism>
<dbReference type="Gene3D" id="3.30.930.10">
    <property type="entry name" value="Bira Bifunctional Protein, Domain 2"/>
    <property type="match status" value="2"/>
</dbReference>
<reference evidence="7 8" key="1">
    <citation type="journal article" date="2024" name="Nat. Commun.">
        <title>Phylogenomics reveals the evolutionary origins of lichenization in chlorophyte algae.</title>
        <authorList>
            <person name="Puginier C."/>
            <person name="Libourel C."/>
            <person name="Otte J."/>
            <person name="Skaloud P."/>
            <person name="Haon M."/>
            <person name="Grisel S."/>
            <person name="Petersen M."/>
            <person name="Berrin J.G."/>
            <person name="Delaux P.M."/>
            <person name="Dal Grande F."/>
            <person name="Keller J."/>
        </authorList>
    </citation>
    <scope>NUCLEOTIDE SEQUENCE [LARGE SCALE GENOMIC DNA]</scope>
    <source>
        <strain evidence="7 8">SAG 216-7</strain>
    </source>
</reference>
<keyword evidence="4" id="KW-0808">Transferase</keyword>
<dbReference type="PIRSF" id="PIRSF016262">
    <property type="entry name" value="LPLase"/>
    <property type="match status" value="1"/>
</dbReference>
<dbReference type="PROSITE" id="PS51733">
    <property type="entry name" value="BPL_LPL_CATALYTIC"/>
    <property type="match status" value="1"/>
</dbReference>
<dbReference type="PANTHER" id="PTHR10993:SF15">
    <property type="entry name" value="OCTANOYLTRANSFERASE LIP2, MITOCHONDRIAL"/>
    <property type="match status" value="1"/>
</dbReference>
<dbReference type="PANTHER" id="PTHR10993">
    <property type="entry name" value="OCTANOYLTRANSFERASE"/>
    <property type="match status" value="1"/>
</dbReference>
<evidence type="ECO:0000256" key="4">
    <source>
        <dbReference type="ARBA" id="ARBA00022679"/>
    </source>
</evidence>
<proteinExistence type="inferred from homology"/>
<evidence type="ECO:0000256" key="1">
    <source>
        <dbReference type="ARBA" id="ARBA00004821"/>
    </source>
</evidence>
<dbReference type="SUPFAM" id="SSF55681">
    <property type="entry name" value="Class II aaRS and biotin synthetases"/>
    <property type="match status" value="1"/>
</dbReference>
<dbReference type="InterPro" id="IPR000544">
    <property type="entry name" value="Octanoyltransferase"/>
</dbReference>
<evidence type="ECO:0000259" key="6">
    <source>
        <dbReference type="PROSITE" id="PS51733"/>
    </source>
</evidence>
<sequence>MASKSLRVCNALGKLWKYSAALRCQEELASLASHGNAADTLLILEVVLYPIVNLRRLKCGARAYVEGLEDSLISTVATYGVQARISHGVTRHGAALNVATDLSYFSHILPCGIADKEMTTLQKELGQQNISTDEVASRFTKAFARQFGYDELVEISREELETV</sequence>
<feature type="domain" description="BPL/LPL catalytic" evidence="6">
    <location>
        <begin position="1"/>
        <end position="151"/>
    </location>
</feature>
<dbReference type="InterPro" id="IPR004143">
    <property type="entry name" value="BPL_LPL_catalytic"/>
</dbReference>
<gene>
    <name evidence="7" type="ORF">WJX75_009072</name>
</gene>
<dbReference type="Pfam" id="PF21948">
    <property type="entry name" value="LplA-B_cat"/>
    <property type="match status" value="1"/>
</dbReference>